<reference evidence="1 2" key="1">
    <citation type="submission" date="2014-09" db="EMBL/GenBank/DDBJ databases">
        <title>Sporocytophaga myxococcoides PG-01 genome sequencing.</title>
        <authorList>
            <person name="Liu L."/>
            <person name="Gao P.J."/>
            <person name="Chen G.J."/>
            <person name="Wang L.S."/>
        </authorList>
    </citation>
    <scope>NUCLEOTIDE SEQUENCE [LARGE SCALE GENOMIC DNA]</scope>
    <source>
        <strain evidence="1 2">PG-01</strain>
    </source>
</reference>
<organism evidence="1 2">
    <name type="scientific">Sporocytophaga myxococcoides</name>
    <dbReference type="NCBI Taxonomy" id="153721"/>
    <lineage>
        <taxon>Bacteria</taxon>
        <taxon>Pseudomonadati</taxon>
        <taxon>Bacteroidota</taxon>
        <taxon>Cytophagia</taxon>
        <taxon>Cytophagales</taxon>
        <taxon>Cytophagaceae</taxon>
        <taxon>Sporocytophaga</taxon>
    </lineage>
</organism>
<name>A0A098LL74_9BACT</name>
<dbReference type="Gene3D" id="2.180.10.10">
    <property type="entry name" value="RHS repeat-associated core"/>
    <property type="match status" value="1"/>
</dbReference>
<dbReference type="EMBL" id="BBLT01000009">
    <property type="protein sequence ID" value="GAL86848.1"/>
    <property type="molecule type" value="Genomic_DNA"/>
</dbReference>
<dbReference type="InterPro" id="IPR022385">
    <property type="entry name" value="Rhs_assc_core"/>
</dbReference>
<dbReference type="NCBIfam" id="TIGR03696">
    <property type="entry name" value="Rhs_assc_core"/>
    <property type="match status" value="1"/>
</dbReference>
<dbReference type="SUPFAM" id="SSF88723">
    <property type="entry name" value="PIN domain-like"/>
    <property type="match status" value="1"/>
</dbReference>
<comment type="caution">
    <text evidence="1">The sequence shown here is derived from an EMBL/GenBank/DDBJ whole genome shotgun (WGS) entry which is preliminary data.</text>
</comment>
<protein>
    <submittedName>
        <fullName evidence="1">RHS repeat-associated core domain-containing protein</fullName>
    </submittedName>
</protein>
<dbReference type="AlphaFoldDB" id="A0A098LL74"/>
<keyword evidence="2" id="KW-1185">Reference proteome</keyword>
<dbReference type="PANTHER" id="PTHR32305:SF15">
    <property type="entry name" value="PROTEIN RHSA-RELATED"/>
    <property type="match status" value="1"/>
</dbReference>
<evidence type="ECO:0000313" key="1">
    <source>
        <dbReference type="EMBL" id="GAL86848.1"/>
    </source>
</evidence>
<accession>A0A098LL74</accession>
<dbReference type="InterPro" id="IPR050708">
    <property type="entry name" value="T6SS_VgrG/RHS"/>
</dbReference>
<gene>
    <name evidence="1" type="ORF">MYP_4078</name>
</gene>
<dbReference type="STRING" id="153721.MYP_4078"/>
<evidence type="ECO:0000313" key="2">
    <source>
        <dbReference type="Proteomes" id="UP000030185"/>
    </source>
</evidence>
<dbReference type="InterPro" id="IPR029060">
    <property type="entry name" value="PIN-like_dom_sf"/>
</dbReference>
<dbReference type="Proteomes" id="UP000030185">
    <property type="component" value="Unassembled WGS sequence"/>
</dbReference>
<proteinExistence type="predicted"/>
<dbReference type="eggNOG" id="COG3209">
    <property type="taxonomic scope" value="Bacteria"/>
</dbReference>
<dbReference type="PANTHER" id="PTHR32305">
    <property type="match status" value="1"/>
</dbReference>
<sequence length="566" mass="62226">MDDLTYKYETIANGYTRNTNRLRSVSDAVGNGNYADDIDNQANNNYDYDEIGNLKSDVQEGIATIEWTVSGKISKVTRSSGSTKPDLEFKYDALGNRVAKISKPPATKTDASTWTTLYYVRDGVGNVMSTYEQRKTTSAQEFFLKDQTLYGINRLGLLDKDKNLTTLTAISNSIFATSVGKKLFEASNHLGNILTVFTDRKIPVVSGQNVLSYTADITSTADYYAFGSLMPGRKYTKVVYRYGFNGKEKDNEFDVDGSDYDFGARMYDSRLGRFLSIDPDATKFAFQSPYTYAQNTPIQAIDKDGKFLNFILKYGVEVGINIATQMLTAYMFDENVKSFEEAYDKVSFRDAIFESAVDMVSPGKLKVAGEAVISIFKYIDEVGIDNVTTQGLLEAGLTTFIENALGDKFEKLGKDAVQKGMKKLGVSLPDLDFKAASANAKDGKVALDNNTLIAAIEKGEKAEVIKAIGGKKPVISTQAAKEFLVKGDKDKLKSFMKDTGATMSKKGGSKAQVDALREEAAGMKRSLHPKDAKVVADAINNNATIITRDVRLTNFINATKRPVIGY</sequence>